<proteinExistence type="predicted"/>
<dbReference type="Proteomes" id="UP000324222">
    <property type="component" value="Unassembled WGS sequence"/>
</dbReference>
<sequence length="99" mass="10702">MATLQLYSLKDAGFAGVEENEKGHKEKKMIPLPRVRKLNPHSDRGQDSNPCAWSPLGPHSTHGSTVPRRLLLPITQIVFVTFTGGEVANEVASGVTGEP</sequence>
<keyword evidence="3" id="KW-1185">Reference proteome</keyword>
<dbReference type="AlphaFoldDB" id="A0A5B7JMC2"/>
<evidence type="ECO:0000313" key="2">
    <source>
        <dbReference type="EMBL" id="MPC95583.1"/>
    </source>
</evidence>
<protein>
    <submittedName>
        <fullName evidence="2">Uncharacterized protein</fullName>
    </submittedName>
</protein>
<feature type="region of interest" description="Disordered" evidence="1">
    <location>
        <begin position="18"/>
        <end position="65"/>
    </location>
</feature>
<evidence type="ECO:0000313" key="3">
    <source>
        <dbReference type="Proteomes" id="UP000324222"/>
    </source>
</evidence>
<organism evidence="2 3">
    <name type="scientific">Portunus trituberculatus</name>
    <name type="common">Swimming crab</name>
    <name type="synonym">Neptunus trituberculatus</name>
    <dbReference type="NCBI Taxonomy" id="210409"/>
    <lineage>
        <taxon>Eukaryota</taxon>
        <taxon>Metazoa</taxon>
        <taxon>Ecdysozoa</taxon>
        <taxon>Arthropoda</taxon>
        <taxon>Crustacea</taxon>
        <taxon>Multicrustacea</taxon>
        <taxon>Malacostraca</taxon>
        <taxon>Eumalacostraca</taxon>
        <taxon>Eucarida</taxon>
        <taxon>Decapoda</taxon>
        <taxon>Pleocyemata</taxon>
        <taxon>Brachyura</taxon>
        <taxon>Eubrachyura</taxon>
        <taxon>Portunoidea</taxon>
        <taxon>Portunidae</taxon>
        <taxon>Portuninae</taxon>
        <taxon>Portunus</taxon>
    </lineage>
</organism>
<accession>A0A5B7JMC2</accession>
<gene>
    <name evidence="2" type="ORF">E2C01_090801</name>
</gene>
<evidence type="ECO:0000256" key="1">
    <source>
        <dbReference type="SAM" id="MobiDB-lite"/>
    </source>
</evidence>
<reference evidence="2 3" key="1">
    <citation type="submission" date="2019-05" db="EMBL/GenBank/DDBJ databases">
        <title>Another draft genome of Portunus trituberculatus and its Hox gene families provides insights of decapod evolution.</title>
        <authorList>
            <person name="Jeong J.-H."/>
            <person name="Song I."/>
            <person name="Kim S."/>
            <person name="Choi T."/>
            <person name="Kim D."/>
            <person name="Ryu S."/>
            <person name="Kim W."/>
        </authorList>
    </citation>
    <scope>NUCLEOTIDE SEQUENCE [LARGE SCALE GENOMIC DNA]</scope>
    <source>
        <tissue evidence="2">Muscle</tissue>
    </source>
</reference>
<comment type="caution">
    <text evidence="2">The sequence shown here is derived from an EMBL/GenBank/DDBJ whole genome shotgun (WGS) entry which is preliminary data.</text>
</comment>
<dbReference type="EMBL" id="VSRR010102797">
    <property type="protein sequence ID" value="MPC95583.1"/>
    <property type="molecule type" value="Genomic_DNA"/>
</dbReference>
<name>A0A5B7JMC2_PORTR</name>